<sequence length="295" mass="32364">MSQSTTTHPTRFLYRLTYFKYFATTAVSLIMAGFCPTRLTCARRTNKMDGVDLDLDSIHTSLPLLCCAPVCSAPDDACSIFELHTRRATCANSEAELLPHVVLTFYLGEKAALAEPSPLHAEPNGAASRCVALYLENTVSRSKRRNISLPAQSLQPEELEGHAAIKPGQCVVSQLKQLVPTCGIDVEGIKGREKEYPKIRSSASKQTEQGPFKSGRLVASLRCYDNFEIWGRPGRVSPRGGLDKSRRPVLVREPVKSIWPGHDLIGLSIRPVNRGPCVQAGTRQHTGKGQGFVLH</sequence>
<dbReference type="Proteomes" id="UP001283361">
    <property type="component" value="Unassembled WGS sequence"/>
</dbReference>
<feature type="transmembrane region" description="Helical" evidence="1">
    <location>
        <begin position="12"/>
        <end position="34"/>
    </location>
</feature>
<proteinExistence type="predicted"/>
<dbReference type="AlphaFoldDB" id="A0AAE0XVL4"/>
<gene>
    <name evidence="2" type="ORF">RRG08_011931</name>
</gene>
<protein>
    <submittedName>
        <fullName evidence="2">Uncharacterized protein</fullName>
    </submittedName>
</protein>
<dbReference type="EMBL" id="JAWDGP010007482">
    <property type="protein sequence ID" value="KAK3716265.1"/>
    <property type="molecule type" value="Genomic_DNA"/>
</dbReference>
<keyword evidence="3" id="KW-1185">Reference proteome</keyword>
<evidence type="ECO:0000313" key="2">
    <source>
        <dbReference type="EMBL" id="KAK3716265.1"/>
    </source>
</evidence>
<keyword evidence="1" id="KW-0472">Membrane</keyword>
<keyword evidence="1" id="KW-1133">Transmembrane helix</keyword>
<name>A0AAE0XVL4_9GAST</name>
<comment type="caution">
    <text evidence="2">The sequence shown here is derived from an EMBL/GenBank/DDBJ whole genome shotgun (WGS) entry which is preliminary data.</text>
</comment>
<evidence type="ECO:0000313" key="3">
    <source>
        <dbReference type="Proteomes" id="UP001283361"/>
    </source>
</evidence>
<keyword evidence="1" id="KW-0812">Transmembrane</keyword>
<evidence type="ECO:0000256" key="1">
    <source>
        <dbReference type="SAM" id="Phobius"/>
    </source>
</evidence>
<organism evidence="2 3">
    <name type="scientific">Elysia crispata</name>
    <name type="common">lettuce slug</name>
    <dbReference type="NCBI Taxonomy" id="231223"/>
    <lineage>
        <taxon>Eukaryota</taxon>
        <taxon>Metazoa</taxon>
        <taxon>Spiralia</taxon>
        <taxon>Lophotrochozoa</taxon>
        <taxon>Mollusca</taxon>
        <taxon>Gastropoda</taxon>
        <taxon>Heterobranchia</taxon>
        <taxon>Euthyneura</taxon>
        <taxon>Panpulmonata</taxon>
        <taxon>Sacoglossa</taxon>
        <taxon>Placobranchoidea</taxon>
        <taxon>Plakobranchidae</taxon>
        <taxon>Elysia</taxon>
    </lineage>
</organism>
<reference evidence="2" key="1">
    <citation type="journal article" date="2023" name="G3 (Bethesda)">
        <title>A reference genome for the long-term kleptoplast-retaining sea slug Elysia crispata morphotype clarki.</title>
        <authorList>
            <person name="Eastman K.E."/>
            <person name="Pendleton A.L."/>
            <person name="Shaikh M.A."/>
            <person name="Suttiyut T."/>
            <person name="Ogas R."/>
            <person name="Tomko P."/>
            <person name="Gavelis G."/>
            <person name="Widhalm J.R."/>
            <person name="Wisecaver J.H."/>
        </authorList>
    </citation>
    <scope>NUCLEOTIDE SEQUENCE</scope>
    <source>
        <strain evidence="2">ECLA1</strain>
    </source>
</reference>
<accession>A0AAE0XVL4</accession>